<evidence type="ECO:0000256" key="2">
    <source>
        <dbReference type="ARBA" id="ARBA00008017"/>
    </source>
</evidence>
<feature type="compositionally biased region" description="Low complexity" evidence="7">
    <location>
        <begin position="312"/>
        <end position="336"/>
    </location>
</feature>
<dbReference type="InterPro" id="IPR057485">
    <property type="entry name" value="YbiO-like_TM1"/>
</dbReference>
<keyword evidence="3" id="KW-1003">Cell membrane</keyword>
<dbReference type="RefSeq" id="WP_219801286.1">
    <property type="nucleotide sequence ID" value="NZ_CP080096.1"/>
</dbReference>
<dbReference type="Pfam" id="PF00924">
    <property type="entry name" value="MS_channel_2nd"/>
    <property type="match status" value="1"/>
</dbReference>
<evidence type="ECO:0000256" key="8">
    <source>
        <dbReference type="SAM" id="Phobius"/>
    </source>
</evidence>
<dbReference type="PANTHER" id="PTHR30460:SF0">
    <property type="entry name" value="MODERATE CONDUCTANCE MECHANOSENSITIVE CHANNEL YBIO"/>
    <property type="match status" value="1"/>
</dbReference>
<dbReference type="SUPFAM" id="SSF50182">
    <property type="entry name" value="Sm-like ribonucleoproteins"/>
    <property type="match status" value="1"/>
</dbReference>
<feature type="domain" description="Mechanosensitive ion channel MscS" evidence="10">
    <location>
        <begin position="732"/>
        <end position="795"/>
    </location>
</feature>
<evidence type="ECO:0000256" key="6">
    <source>
        <dbReference type="ARBA" id="ARBA00023136"/>
    </source>
</evidence>
<feature type="transmembrane region" description="Helical" evidence="8">
    <location>
        <begin position="639"/>
        <end position="661"/>
    </location>
</feature>
<organism evidence="13 14">
    <name type="scientific">Paraburkholderia edwinii</name>
    <dbReference type="NCBI Taxonomy" id="2861782"/>
    <lineage>
        <taxon>Bacteria</taxon>
        <taxon>Pseudomonadati</taxon>
        <taxon>Pseudomonadota</taxon>
        <taxon>Betaproteobacteria</taxon>
        <taxon>Burkholderiales</taxon>
        <taxon>Burkholderiaceae</taxon>
        <taxon>Paraburkholderia</taxon>
    </lineage>
</organism>
<feature type="transmembrane region" description="Helical" evidence="8">
    <location>
        <begin position="598"/>
        <end position="619"/>
    </location>
</feature>
<feature type="transmembrane region" description="Helical" evidence="8">
    <location>
        <begin position="366"/>
        <end position="388"/>
    </location>
</feature>
<feature type="signal peptide" evidence="9">
    <location>
        <begin position="1"/>
        <end position="19"/>
    </location>
</feature>
<dbReference type="Gene3D" id="2.30.30.60">
    <property type="match status" value="1"/>
</dbReference>
<feature type="domain" description="Moderate conductance mechanosensitive channel YbiO-like transmembrane helix 1" evidence="12">
    <location>
        <begin position="554"/>
        <end position="625"/>
    </location>
</feature>
<dbReference type="InterPro" id="IPR011066">
    <property type="entry name" value="MscS_channel_C_sf"/>
</dbReference>
<evidence type="ECO:0000256" key="9">
    <source>
        <dbReference type="SAM" id="SignalP"/>
    </source>
</evidence>
<comment type="subcellular location">
    <subcellularLocation>
        <location evidence="1">Cell membrane</location>
        <topology evidence="1">Multi-pass membrane protein</topology>
    </subcellularLocation>
</comment>
<dbReference type="InterPro" id="IPR006685">
    <property type="entry name" value="MscS_channel_2nd"/>
</dbReference>
<feature type="chain" id="PRO_5047270944" evidence="9">
    <location>
        <begin position="20"/>
        <end position="971"/>
    </location>
</feature>
<dbReference type="PANTHER" id="PTHR30460">
    <property type="entry name" value="MODERATE CONDUCTANCE MECHANOSENSITIVE CHANNEL YBIO"/>
    <property type="match status" value="1"/>
</dbReference>
<evidence type="ECO:0000256" key="3">
    <source>
        <dbReference type="ARBA" id="ARBA00022475"/>
    </source>
</evidence>
<dbReference type="InterPro" id="IPR049142">
    <property type="entry name" value="MS_channel_1st"/>
</dbReference>
<sequence>MRKQLIAWFFIVLALPALAAPAPAKAAAPVAPAAASAAPPVKLTPDQARQALDVLNDPQRRAQVTNTLHAIAAAGALAAPPVVASPAAAASAAPAAAASTPLALKSNGLAAQIARQGARWLGQAGMSLKHSLIVLLDTASVRAWWRDEIQNPQERARLATILSAILGTLLPAIFIEWLVRRLLRRARAAIAARRLHREAMQQAAARRETRGDAVVGGTAAVNASATTAATTAAPAAAPPGVKSDAAAGASASASASSAARVVGTPGDIDEEAAQAARAAGVPLQPGDDASAVQAKADADAAAAATSAKAEATSTASAASTPPAAPAAASSIPADTPEQQAKQARSQRHAVAHWTLLQRLPLAALQLVLRLVPLAVFVAVASVLMSILAEDGSPQDRALSTLIDLYVICRTVVIACGVFLQPDAPALRLWRMPDRWAIFVQRWAIWIVSAIGGGAAVVEIALALGLSESAHTALVKLVALAGHVLLSLMILQCRKPVAEAIRARAQDSSSPMKLVGEGFVDLWTGVAVFIVMALWFVWALDVQNGYRTLLHLGGISVAVLIGARVVSIVVFGALGRIFRVEEEEGRSLVHEHAYRYYPFVRRIVYLLIAVVTILVLLQVWHIDVWQFFAAGTIGHRLTSAIVTIFVAAVIALFVWEAVNVSVERRLARWTQRGDLMRAARLRTLLPMLRTALFVVIALVVVMTGLSELGVNTAPLLASASIFGVALGFGSQKLVQDFITGIFLLMENAMQVGDWVTLAGVSGTVEYLSIRTVRLRGGDGSLYTVPFSSVSTVNNTNRGLGNAAVRVSIVFGADLDLAIATLKEIGASLRGDDQFKDGILSDFAFWGVDAVDGASVTLAGQVQCRDSARWGVQREFNRRIFQRFSERGIAILNPQRQLLAPEDGRLTVAQLNGRGEPDDDGDAGGTRDASVRHGARSGHDKRGGRDNAQADTDEDRGAGQGAREKPDTGGHHS</sequence>
<feature type="compositionally biased region" description="Basic and acidic residues" evidence="7">
    <location>
        <begin position="960"/>
        <end position="971"/>
    </location>
</feature>
<protein>
    <submittedName>
        <fullName evidence="13">Mechanosensitive ion channel</fullName>
    </submittedName>
</protein>
<feature type="transmembrane region" description="Helical" evidence="8">
    <location>
        <begin position="472"/>
        <end position="492"/>
    </location>
</feature>
<evidence type="ECO:0000256" key="5">
    <source>
        <dbReference type="ARBA" id="ARBA00022989"/>
    </source>
</evidence>
<comment type="similarity">
    <text evidence="2">Belongs to the MscS (TC 1.A.23) family.</text>
</comment>
<feature type="transmembrane region" description="Helical" evidence="8">
    <location>
        <begin position="549"/>
        <end position="577"/>
    </location>
</feature>
<dbReference type="Pfam" id="PF21088">
    <property type="entry name" value="MS_channel_1st"/>
    <property type="match status" value="1"/>
</dbReference>
<evidence type="ECO:0000256" key="4">
    <source>
        <dbReference type="ARBA" id="ARBA00022692"/>
    </source>
</evidence>
<evidence type="ECO:0000313" key="13">
    <source>
        <dbReference type="EMBL" id="QYD71857.1"/>
    </source>
</evidence>
<feature type="transmembrane region" description="Helical" evidence="8">
    <location>
        <begin position="400"/>
        <end position="421"/>
    </location>
</feature>
<feature type="region of interest" description="Disordered" evidence="7">
    <location>
        <begin position="908"/>
        <end position="971"/>
    </location>
</feature>
<evidence type="ECO:0000256" key="1">
    <source>
        <dbReference type="ARBA" id="ARBA00004651"/>
    </source>
</evidence>
<feature type="transmembrane region" description="Helical" evidence="8">
    <location>
        <begin position="158"/>
        <end position="179"/>
    </location>
</feature>
<evidence type="ECO:0000313" key="14">
    <source>
        <dbReference type="Proteomes" id="UP000826462"/>
    </source>
</evidence>
<feature type="domain" description="Mechanosensitive ion channel transmembrane helices 2/3" evidence="11">
    <location>
        <begin position="690"/>
        <end position="730"/>
    </location>
</feature>
<evidence type="ECO:0000259" key="11">
    <source>
        <dbReference type="Pfam" id="PF21088"/>
    </source>
</evidence>
<dbReference type="Pfam" id="PF25392">
    <property type="entry name" value="MS_channel_TM1"/>
    <property type="match status" value="1"/>
</dbReference>
<dbReference type="EMBL" id="CP080096">
    <property type="protein sequence ID" value="QYD71857.1"/>
    <property type="molecule type" value="Genomic_DNA"/>
</dbReference>
<accession>A0ABX8UU78</accession>
<dbReference type="Gene3D" id="3.30.70.100">
    <property type="match status" value="1"/>
</dbReference>
<dbReference type="InterPro" id="IPR010920">
    <property type="entry name" value="LSM_dom_sf"/>
</dbReference>
<name>A0ABX8UU78_9BURK</name>
<keyword evidence="5 8" id="KW-1133">Transmembrane helix</keyword>
<feature type="region of interest" description="Disordered" evidence="7">
    <location>
        <begin position="312"/>
        <end position="344"/>
    </location>
</feature>
<keyword evidence="4 8" id="KW-0812">Transmembrane</keyword>
<dbReference type="InterPro" id="IPR011014">
    <property type="entry name" value="MscS_channel_TM-2"/>
</dbReference>
<feature type="transmembrane region" description="Helical" evidence="8">
    <location>
        <begin position="513"/>
        <end position="537"/>
    </location>
</feature>
<gene>
    <name evidence="13" type="ORF">KZJ38_33370</name>
</gene>
<dbReference type="Gene3D" id="1.10.287.1260">
    <property type="match status" value="1"/>
</dbReference>
<reference evidence="13 14" key="1">
    <citation type="submission" date="2021-07" db="EMBL/GenBank/DDBJ databases">
        <title>Paraburkholderia edwinii protects Aspergillus sp. from phenazines by acting as a toxin sponge.</title>
        <authorList>
            <person name="Dahlstrom K.M."/>
            <person name="Newman D.K."/>
        </authorList>
    </citation>
    <scope>NUCLEOTIDE SEQUENCE [LARGE SCALE GENOMIC DNA]</scope>
    <source>
        <strain evidence="13 14">Pe01</strain>
    </source>
</reference>
<keyword evidence="6 8" id="KW-0472">Membrane</keyword>
<feature type="transmembrane region" description="Helical" evidence="8">
    <location>
        <begin position="682"/>
        <end position="701"/>
    </location>
</feature>
<feature type="transmembrane region" description="Helical" evidence="8">
    <location>
        <begin position="442"/>
        <end position="466"/>
    </location>
</feature>
<dbReference type="Proteomes" id="UP000826462">
    <property type="component" value="Chromosome 2"/>
</dbReference>
<dbReference type="InterPro" id="IPR045276">
    <property type="entry name" value="YbiO_bact"/>
</dbReference>
<dbReference type="SUPFAM" id="SSF82689">
    <property type="entry name" value="Mechanosensitive channel protein MscS (YggB), C-terminal domain"/>
    <property type="match status" value="1"/>
</dbReference>
<evidence type="ECO:0000256" key="7">
    <source>
        <dbReference type="SAM" id="MobiDB-lite"/>
    </source>
</evidence>
<evidence type="ECO:0000259" key="12">
    <source>
        <dbReference type="Pfam" id="PF25392"/>
    </source>
</evidence>
<evidence type="ECO:0000259" key="10">
    <source>
        <dbReference type="Pfam" id="PF00924"/>
    </source>
</evidence>
<keyword evidence="14" id="KW-1185">Reference proteome</keyword>
<proteinExistence type="inferred from homology"/>
<keyword evidence="9" id="KW-0732">Signal</keyword>
<dbReference type="SUPFAM" id="SSF82861">
    <property type="entry name" value="Mechanosensitive channel protein MscS (YggB), transmembrane region"/>
    <property type="match status" value="1"/>
</dbReference>
<dbReference type="InterPro" id="IPR023408">
    <property type="entry name" value="MscS_beta-dom_sf"/>
</dbReference>
<feature type="region of interest" description="Disordered" evidence="7">
    <location>
        <begin position="273"/>
        <end position="294"/>
    </location>
</feature>